<evidence type="ECO:0000313" key="3">
    <source>
        <dbReference type="Proteomes" id="UP001286313"/>
    </source>
</evidence>
<evidence type="ECO:0000313" key="2">
    <source>
        <dbReference type="EMBL" id="KAK3881440.1"/>
    </source>
</evidence>
<sequence length="428" mass="46020">METTKGEHSPDKCPSPTKSTRTSISEDHDPTSPQSQSKSPERMASPFKMSEPSVSPERPQGRKGSQSEKAAPDTRSTSPTDRTSPTKTSHPSSPEKSSRRGSVEKLSASLKDHSSPSKEASPDSSSRGGSPVKSSSSRPGSPMKSNGFGPKSPLKTDEFVPTSPDRGLPQSQTLSPERPPRKFKTSLKSPEDSIDSAMGFVEDADMTPSGASLTGSTGVLTEYYMTKPLTLELPPDGWYLKEAIDEKLFDPVMGLFTIPGADRLVSFEECVKIGITDDQSAEVVDPKSGRLASFTRAFDKSVGKYPDDSNPDRRLTMKEAITKKLIEFLKDRTEVIESEFAVKEGKLHPTGVKYKDKTGRNLSLTDAAKYGILGVAAVVGDPVIAGVAAAQAIKKGIKKIKKVDPKTGAEMIIEESVEIITDASPDDQ</sequence>
<feature type="compositionally biased region" description="Basic and acidic residues" evidence="1">
    <location>
        <begin position="1"/>
        <end position="11"/>
    </location>
</feature>
<dbReference type="Gene3D" id="3.90.1290.10">
    <property type="entry name" value="Plakin repeat"/>
    <property type="match status" value="1"/>
</dbReference>
<evidence type="ECO:0000256" key="1">
    <source>
        <dbReference type="SAM" id="MobiDB-lite"/>
    </source>
</evidence>
<keyword evidence="3" id="KW-1185">Reference proteome</keyword>
<name>A0AAE1KTK4_PETCI</name>
<proteinExistence type="predicted"/>
<dbReference type="SUPFAM" id="SSF75399">
    <property type="entry name" value="Plakin repeat"/>
    <property type="match status" value="1"/>
</dbReference>
<reference evidence="2" key="1">
    <citation type="submission" date="2023-10" db="EMBL/GenBank/DDBJ databases">
        <title>Genome assemblies of two species of porcelain crab, Petrolisthes cinctipes and Petrolisthes manimaculis (Anomura: Porcellanidae).</title>
        <authorList>
            <person name="Angst P."/>
        </authorList>
    </citation>
    <scope>NUCLEOTIDE SEQUENCE</scope>
    <source>
        <strain evidence="2">PB745_01</strain>
        <tissue evidence="2">Gill</tissue>
    </source>
</reference>
<feature type="compositionally biased region" description="Low complexity" evidence="1">
    <location>
        <begin position="117"/>
        <end position="145"/>
    </location>
</feature>
<organism evidence="2 3">
    <name type="scientific">Petrolisthes cinctipes</name>
    <name type="common">Flat porcelain crab</name>
    <dbReference type="NCBI Taxonomy" id="88211"/>
    <lineage>
        <taxon>Eukaryota</taxon>
        <taxon>Metazoa</taxon>
        <taxon>Ecdysozoa</taxon>
        <taxon>Arthropoda</taxon>
        <taxon>Crustacea</taxon>
        <taxon>Multicrustacea</taxon>
        <taxon>Malacostraca</taxon>
        <taxon>Eumalacostraca</taxon>
        <taxon>Eucarida</taxon>
        <taxon>Decapoda</taxon>
        <taxon>Pleocyemata</taxon>
        <taxon>Anomura</taxon>
        <taxon>Galatheoidea</taxon>
        <taxon>Porcellanidae</taxon>
        <taxon>Petrolisthes</taxon>
    </lineage>
</organism>
<feature type="region of interest" description="Disordered" evidence="1">
    <location>
        <begin position="1"/>
        <end position="193"/>
    </location>
</feature>
<dbReference type="AlphaFoldDB" id="A0AAE1KTK4"/>
<gene>
    <name evidence="2" type="ORF">Pcinc_014096</name>
</gene>
<dbReference type="EMBL" id="JAWQEG010001216">
    <property type="protein sequence ID" value="KAK3881440.1"/>
    <property type="molecule type" value="Genomic_DNA"/>
</dbReference>
<protein>
    <submittedName>
        <fullName evidence="2">Uncharacterized protein</fullName>
    </submittedName>
</protein>
<dbReference type="Proteomes" id="UP001286313">
    <property type="component" value="Unassembled WGS sequence"/>
</dbReference>
<comment type="caution">
    <text evidence="2">The sequence shown here is derived from an EMBL/GenBank/DDBJ whole genome shotgun (WGS) entry which is preliminary data.</text>
</comment>
<feature type="compositionally biased region" description="Low complexity" evidence="1">
    <location>
        <begin position="73"/>
        <end position="95"/>
    </location>
</feature>
<dbReference type="InterPro" id="IPR035915">
    <property type="entry name" value="Plakin_repeat_sf"/>
</dbReference>
<accession>A0AAE1KTK4</accession>